<organism evidence="4 5">
    <name type="scientific">Nonomuraea rhodomycinica</name>
    <dbReference type="NCBI Taxonomy" id="1712872"/>
    <lineage>
        <taxon>Bacteria</taxon>
        <taxon>Bacillati</taxon>
        <taxon>Actinomycetota</taxon>
        <taxon>Actinomycetes</taxon>
        <taxon>Streptosporangiales</taxon>
        <taxon>Streptosporangiaceae</taxon>
        <taxon>Nonomuraea</taxon>
    </lineage>
</organism>
<dbReference type="InterPro" id="IPR036271">
    <property type="entry name" value="Tet_transcr_reg_TetR-rel_C_sf"/>
</dbReference>
<feature type="DNA-binding region" description="H-T-H motif" evidence="2">
    <location>
        <begin position="36"/>
        <end position="55"/>
    </location>
</feature>
<dbReference type="InterPro" id="IPR041678">
    <property type="entry name" value="TetR_C_16"/>
</dbReference>
<comment type="caution">
    <text evidence="4">The sequence shown here is derived from an EMBL/GenBank/DDBJ whole genome shotgun (WGS) entry which is preliminary data.</text>
</comment>
<gene>
    <name evidence="4" type="ORF">HT134_37060</name>
</gene>
<dbReference type="PROSITE" id="PS50977">
    <property type="entry name" value="HTH_TETR_2"/>
    <property type="match status" value="1"/>
</dbReference>
<dbReference type="InterPro" id="IPR001647">
    <property type="entry name" value="HTH_TetR"/>
</dbReference>
<accession>A0A7Y6IWL8</accession>
<dbReference type="EMBL" id="JABWGO010000013">
    <property type="protein sequence ID" value="NUW45685.1"/>
    <property type="molecule type" value="Genomic_DNA"/>
</dbReference>
<evidence type="ECO:0000313" key="4">
    <source>
        <dbReference type="EMBL" id="NUW45685.1"/>
    </source>
</evidence>
<dbReference type="RefSeq" id="WP_175605163.1">
    <property type="nucleotide sequence ID" value="NZ_JABWGO010000013.1"/>
</dbReference>
<evidence type="ECO:0000256" key="1">
    <source>
        <dbReference type="ARBA" id="ARBA00023125"/>
    </source>
</evidence>
<dbReference type="InterPro" id="IPR009057">
    <property type="entry name" value="Homeodomain-like_sf"/>
</dbReference>
<dbReference type="AlphaFoldDB" id="A0A7Y6IWL8"/>
<dbReference type="Gene3D" id="1.10.10.60">
    <property type="entry name" value="Homeodomain-like"/>
    <property type="match status" value="1"/>
</dbReference>
<dbReference type="Gene3D" id="1.10.357.10">
    <property type="entry name" value="Tetracycline Repressor, domain 2"/>
    <property type="match status" value="1"/>
</dbReference>
<proteinExistence type="predicted"/>
<name>A0A7Y6IWL8_9ACTN</name>
<dbReference type="PANTHER" id="PTHR30055">
    <property type="entry name" value="HTH-TYPE TRANSCRIPTIONAL REGULATOR RUTR"/>
    <property type="match status" value="1"/>
</dbReference>
<reference evidence="4 5" key="1">
    <citation type="submission" date="2020-06" db="EMBL/GenBank/DDBJ databases">
        <authorList>
            <person name="Chanama M."/>
        </authorList>
    </citation>
    <scope>NUCLEOTIDE SEQUENCE [LARGE SCALE GENOMIC DNA]</scope>
    <source>
        <strain evidence="4 5">TBRC6557</strain>
    </source>
</reference>
<keyword evidence="1 2" id="KW-0238">DNA-binding</keyword>
<evidence type="ECO:0000259" key="3">
    <source>
        <dbReference type="PROSITE" id="PS50977"/>
    </source>
</evidence>
<dbReference type="PRINTS" id="PR00455">
    <property type="entry name" value="HTHTETR"/>
</dbReference>
<dbReference type="InterPro" id="IPR050109">
    <property type="entry name" value="HTH-type_TetR-like_transc_reg"/>
</dbReference>
<dbReference type="GO" id="GO:0000976">
    <property type="term" value="F:transcription cis-regulatory region binding"/>
    <property type="evidence" value="ECO:0007669"/>
    <property type="project" value="TreeGrafter"/>
</dbReference>
<keyword evidence="5" id="KW-1185">Reference proteome</keyword>
<dbReference type="Pfam" id="PF00440">
    <property type="entry name" value="TetR_N"/>
    <property type="match status" value="1"/>
</dbReference>
<protein>
    <submittedName>
        <fullName evidence="4">TetR family transcriptional regulator</fullName>
    </submittedName>
</protein>
<evidence type="ECO:0000313" key="5">
    <source>
        <dbReference type="Proteomes" id="UP000546126"/>
    </source>
</evidence>
<dbReference type="PANTHER" id="PTHR30055:SF235">
    <property type="entry name" value="TRANSCRIPTIONAL REGULATORY PROTEIN"/>
    <property type="match status" value="1"/>
</dbReference>
<dbReference type="SUPFAM" id="SSF46689">
    <property type="entry name" value="Homeodomain-like"/>
    <property type="match status" value="1"/>
</dbReference>
<dbReference type="GO" id="GO:0003700">
    <property type="term" value="F:DNA-binding transcription factor activity"/>
    <property type="evidence" value="ECO:0007669"/>
    <property type="project" value="TreeGrafter"/>
</dbReference>
<feature type="domain" description="HTH tetR-type" evidence="3">
    <location>
        <begin position="13"/>
        <end position="73"/>
    </location>
</feature>
<dbReference type="SUPFAM" id="SSF48498">
    <property type="entry name" value="Tetracyclin repressor-like, C-terminal domain"/>
    <property type="match status" value="1"/>
</dbReference>
<evidence type="ECO:0000256" key="2">
    <source>
        <dbReference type="PROSITE-ProRule" id="PRU00335"/>
    </source>
</evidence>
<dbReference type="Proteomes" id="UP000546126">
    <property type="component" value="Unassembled WGS sequence"/>
</dbReference>
<sequence>MTEPAPPRAERRRRTEQRVLDAARELFAERGFERTTIRAVAASAEVDPALVMQYFGNKRRLFAEAVRVAGPAGSAGSPEEAVEQLLATLGVKMRLPPASLAMLRSMLTHPEAAATARETLGRQVAQVGASLPGEDAPLRAALMTTILLGVTVGHQLLELDELREASPDALAAALRPALRALADPGA</sequence>
<dbReference type="Pfam" id="PF17920">
    <property type="entry name" value="TetR_C_16"/>
    <property type="match status" value="1"/>
</dbReference>